<evidence type="ECO:0000313" key="1">
    <source>
        <dbReference type="EMBL" id="RDL23049.1"/>
    </source>
</evidence>
<dbReference type="SUPFAM" id="SSF55486">
    <property type="entry name" value="Metalloproteases ('zincins'), catalytic domain"/>
    <property type="match status" value="1"/>
</dbReference>
<comment type="caution">
    <text evidence="1">The sequence shown here is derived from an EMBL/GenBank/DDBJ whole genome shotgun (WGS) entry which is preliminary data.</text>
</comment>
<dbReference type="AlphaFoldDB" id="A0A370STI3"/>
<evidence type="ECO:0000313" key="2">
    <source>
        <dbReference type="Proteomes" id="UP000255365"/>
    </source>
</evidence>
<proteinExistence type="predicted"/>
<reference evidence="1 2" key="1">
    <citation type="submission" date="2018-07" db="EMBL/GenBank/DDBJ databases">
        <title>Genome sequencing of rice bacterial endophytes.</title>
        <authorList>
            <person name="Venturi V."/>
        </authorList>
    </citation>
    <scope>NUCLEOTIDE SEQUENCE [LARGE SCALE GENOMIC DNA]</scope>
    <source>
        <strain evidence="1 2">E2333</strain>
    </source>
</reference>
<dbReference type="Proteomes" id="UP000255365">
    <property type="component" value="Unassembled WGS sequence"/>
</dbReference>
<dbReference type="InterPro" id="IPR013783">
    <property type="entry name" value="Ig-like_fold"/>
</dbReference>
<name>A0A370STI3_PSEJE</name>
<sequence length="477" mass="50744">MQVRVALSSLLAAIVVSGCTQLNESPSDPRPGSSFEYDDRDAIPNDIPLPTPGVNQRPIVGNKKMLVTVVHWQDGDGVRKDLNEKFTLSNDPDSLRSYLYAASGGKLDLSGQVVEFTSGRRPELCKRGSPLPLRLAHSEAVKAASALGIDRNNFDYFINIIDCGGSASAWVPGNTMGVYGQAGGPHVFKHEFGHNLGYHHGFTYKRCMKNGDAVLAPTGCQTILYGDLGDSVSGGGTLYPANNRWYSGWLDDSQAAVVNRTGLYRLGVLGAEGPQLYLINRKGLQPAQLALEYRKPTRFDNFPPGDNKVNGVWVRYTTMTGSLVNTQLDGTPETATTADPSLLPGKMLRDEPAGISIEVCSANLDGVTVAIGVNREAGSCAWPELAAPVITSPVQGAPAIQNPAVVSGTARPGASIGGAYRALGGWYVRNFSVVADAKGNWSTTLENLQAGSHVVWVSQQMGISGSPISDRSFVIAP</sequence>
<dbReference type="PROSITE" id="PS51257">
    <property type="entry name" value="PROKAR_LIPOPROTEIN"/>
    <property type="match status" value="1"/>
</dbReference>
<evidence type="ECO:0008006" key="3">
    <source>
        <dbReference type="Google" id="ProtNLM"/>
    </source>
</evidence>
<accession>A0A370STI3</accession>
<dbReference type="RefSeq" id="WP_115146370.1">
    <property type="nucleotide sequence ID" value="NZ_QRAV01000003.1"/>
</dbReference>
<dbReference type="Gene3D" id="2.60.40.10">
    <property type="entry name" value="Immunoglobulins"/>
    <property type="match status" value="1"/>
</dbReference>
<gene>
    <name evidence="1" type="ORF">DEU51_103176</name>
</gene>
<protein>
    <recommendedName>
        <fullName evidence="3">Gametolysin peptidase M11</fullName>
    </recommendedName>
</protein>
<dbReference type="EMBL" id="QRAV01000003">
    <property type="protein sequence ID" value="RDL23049.1"/>
    <property type="molecule type" value="Genomic_DNA"/>
</dbReference>
<organism evidence="1 2">
    <name type="scientific">Pseudomonas jessenii</name>
    <dbReference type="NCBI Taxonomy" id="77298"/>
    <lineage>
        <taxon>Bacteria</taxon>
        <taxon>Pseudomonadati</taxon>
        <taxon>Pseudomonadota</taxon>
        <taxon>Gammaproteobacteria</taxon>
        <taxon>Pseudomonadales</taxon>
        <taxon>Pseudomonadaceae</taxon>
        <taxon>Pseudomonas</taxon>
    </lineage>
</organism>